<dbReference type="Pfam" id="PF01494">
    <property type="entry name" value="FAD_binding_3"/>
    <property type="match status" value="2"/>
</dbReference>
<feature type="domain" description="FAD-binding" evidence="5">
    <location>
        <begin position="322"/>
        <end position="383"/>
    </location>
</feature>
<keyword evidence="3" id="KW-0560">Oxidoreductase</keyword>
<keyword evidence="2" id="KW-0274">FAD</keyword>
<protein>
    <submittedName>
        <fullName evidence="6">NAD(P)/FAD-dependent oxidoreductase</fullName>
    </submittedName>
</protein>
<accession>A0ABU8T3C2</accession>
<dbReference type="Gene3D" id="3.50.50.60">
    <property type="entry name" value="FAD/NAD(P)-binding domain"/>
    <property type="match status" value="1"/>
</dbReference>
<dbReference type="InterPro" id="IPR002938">
    <property type="entry name" value="FAD-bd"/>
</dbReference>
<evidence type="ECO:0000256" key="3">
    <source>
        <dbReference type="ARBA" id="ARBA00023002"/>
    </source>
</evidence>
<gene>
    <name evidence="6" type="ORF">WJX68_05840</name>
</gene>
<dbReference type="PRINTS" id="PR00420">
    <property type="entry name" value="RNGMNOXGNASE"/>
</dbReference>
<dbReference type="SUPFAM" id="SSF51905">
    <property type="entry name" value="FAD/NAD(P)-binding domain"/>
    <property type="match status" value="1"/>
</dbReference>
<evidence type="ECO:0000256" key="2">
    <source>
        <dbReference type="ARBA" id="ARBA00022827"/>
    </source>
</evidence>
<evidence type="ECO:0000313" key="7">
    <source>
        <dbReference type="Proteomes" id="UP001364211"/>
    </source>
</evidence>
<evidence type="ECO:0000256" key="4">
    <source>
        <dbReference type="ARBA" id="ARBA00023033"/>
    </source>
</evidence>
<reference evidence="6 7" key="1">
    <citation type="submission" date="2024-03" db="EMBL/GenBank/DDBJ databases">
        <title>Draft genome sequence of Pseudonocardia sp. DW16-2.</title>
        <authorList>
            <person name="Duangmal K."/>
        </authorList>
    </citation>
    <scope>NUCLEOTIDE SEQUENCE [LARGE SCALE GENOMIC DNA]</scope>
    <source>
        <strain evidence="6 7">DW16-2</strain>
    </source>
</reference>
<evidence type="ECO:0000313" key="6">
    <source>
        <dbReference type="EMBL" id="MEJ8278446.1"/>
    </source>
</evidence>
<comment type="caution">
    <text evidence="6">The sequence shown here is derived from an EMBL/GenBank/DDBJ whole genome shotgun (WGS) entry which is preliminary data.</text>
</comment>
<dbReference type="PANTHER" id="PTHR47178:SF6">
    <property type="entry name" value="FAD-BINDING DOMAIN-CONTAINING PROTEIN"/>
    <property type="match status" value="1"/>
</dbReference>
<feature type="domain" description="FAD-binding" evidence="5">
    <location>
        <begin position="3"/>
        <end position="41"/>
    </location>
</feature>
<dbReference type="RefSeq" id="WP_340286774.1">
    <property type="nucleotide sequence ID" value="NZ_JBBJUP010000004.1"/>
</dbReference>
<dbReference type="Proteomes" id="UP001364211">
    <property type="component" value="Unassembled WGS sequence"/>
</dbReference>
<dbReference type="PANTHER" id="PTHR47178">
    <property type="entry name" value="MONOOXYGENASE, FAD-BINDING"/>
    <property type="match status" value="1"/>
</dbReference>
<dbReference type="InterPro" id="IPR036188">
    <property type="entry name" value="FAD/NAD-bd_sf"/>
</dbReference>
<evidence type="ECO:0000256" key="1">
    <source>
        <dbReference type="ARBA" id="ARBA00022630"/>
    </source>
</evidence>
<proteinExistence type="predicted"/>
<keyword evidence="7" id="KW-1185">Reference proteome</keyword>
<organism evidence="6 7">
    <name type="scientific">Pseudonocardia spirodelae</name>
    <dbReference type="NCBI Taxonomy" id="3133431"/>
    <lineage>
        <taxon>Bacteria</taxon>
        <taxon>Bacillati</taxon>
        <taxon>Actinomycetota</taxon>
        <taxon>Actinomycetes</taxon>
        <taxon>Pseudonocardiales</taxon>
        <taxon>Pseudonocardiaceae</taxon>
        <taxon>Pseudonocardia</taxon>
    </lineage>
</organism>
<sequence>MSVRVIVAGAGTGGLCLAQRLHRAGAEVVVLERDTDPRPAGLRGYRVGISPDGSRALRACLPAELYAVFEATTGASYDRLLMCTEHYRELLSLPFAEMPGGGAEEFNVSRTTLRRVLLTGIGDTVRWGSPYAGHEVLDDGTVLVRTADGDTVAGDLLVGADGAHSRVRGRFLPGAGHTSTGLVAIGGRAPLDAATTALLPGADGMALVLGRTGTTGITHVMRMPWDADRVPRPGTDPARAAALRGWPGLAGDPTDDFVSWGVTVSHTVLPGGRPASADGTALLTLAQQVTADWDPRWGALLDRSDPASALWIDIRTSDPLPRWEPGPVTLLGDAAHTLTPGRGAGANTALRDARELGERLVRVHDGDLDLRTAVGGYEAEMRRYSAVAVRESLQQMHDDSGRGAVSRALATTAQRTGLRLVNRVPALRRRLARGMQRVRDSERA</sequence>
<name>A0ABU8T3C2_9PSEU</name>
<dbReference type="EMBL" id="JBBJUP010000004">
    <property type="protein sequence ID" value="MEJ8278446.1"/>
    <property type="molecule type" value="Genomic_DNA"/>
</dbReference>
<keyword evidence="1" id="KW-0285">Flavoprotein</keyword>
<evidence type="ECO:0000259" key="5">
    <source>
        <dbReference type="Pfam" id="PF01494"/>
    </source>
</evidence>
<keyword evidence="4" id="KW-0503">Monooxygenase</keyword>